<organism evidence="2 3">
    <name type="scientific">Penicillium atrosanguineum</name>
    <dbReference type="NCBI Taxonomy" id="1132637"/>
    <lineage>
        <taxon>Eukaryota</taxon>
        <taxon>Fungi</taxon>
        <taxon>Dikarya</taxon>
        <taxon>Ascomycota</taxon>
        <taxon>Pezizomycotina</taxon>
        <taxon>Eurotiomycetes</taxon>
        <taxon>Eurotiomycetidae</taxon>
        <taxon>Eurotiales</taxon>
        <taxon>Aspergillaceae</taxon>
        <taxon>Penicillium</taxon>
    </lineage>
</organism>
<keyword evidence="3" id="KW-1185">Reference proteome</keyword>
<feature type="region of interest" description="Disordered" evidence="1">
    <location>
        <begin position="1"/>
        <end position="41"/>
    </location>
</feature>
<evidence type="ECO:0000313" key="2">
    <source>
        <dbReference type="EMBL" id="KAJ5299168.1"/>
    </source>
</evidence>
<name>A0A9W9PPC3_9EURO</name>
<comment type="caution">
    <text evidence="2">The sequence shown here is derived from an EMBL/GenBank/DDBJ whole genome shotgun (WGS) entry which is preliminary data.</text>
</comment>
<gene>
    <name evidence="2" type="ORF">N7476_010725</name>
</gene>
<accession>A0A9W9PPC3</accession>
<dbReference type="EMBL" id="JAPZBO010000010">
    <property type="protein sequence ID" value="KAJ5299168.1"/>
    <property type="molecule type" value="Genomic_DNA"/>
</dbReference>
<proteinExistence type="predicted"/>
<evidence type="ECO:0000256" key="1">
    <source>
        <dbReference type="SAM" id="MobiDB-lite"/>
    </source>
</evidence>
<protein>
    <submittedName>
        <fullName evidence="2">Uncharacterized protein</fullName>
    </submittedName>
</protein>
<dbReference type="Proteomes" id="UP001147746">
    <property type="component" value="Unassembled WGS sequence"/>
</dbReference>
<dbReference type="AlphaFoldDB" id="A0A9W9PPC3"/>
<evidence type="ECO:0000313" key="3">
    <source>
        <dbReference type="Proteomes" id="UP001147746"/>
    </source>
</evidence>
<reference evidence="2" key="1">
    <citation type="submission" date="2022-12" db="EMBL/GenBank/DDBJ databases">
        <authorList>
            <person name="Petersen C."/>
        </authorList>
    </citation>
    <scope>NUCLEOTIDE SEQUENCE</scope>
    <source>
        <strain evidence="2">IBT 21472</strain>
    </source>
</reference>
<sequence length="145" mass="15560">MPAPSEALSWPNLHQPPPTSNNCLSGSSPADPEESHRVAQGHVSRALHTDHITGYPSPSLGLRGTSYAKIRLQDAKRKPAGYQGLEMTVIGSDPTGHETIPTGLRARVHLWNTGPRTAYAVDYPKVNPGVLQRIPGCHSPPPVQP</sequence>
<reference evidence="2" key="2">
    <citation type="journal article" date="2023" name="IMA Fungus">
        <title>Comparative genomic study of the Penicillium genus elucidates a diverse pangenome and 15 lateral gene transfer events.</title>
        <authorList>
            <person name="Petersen C."/>
            <person name="Sorensen T."/>
            <person name="Nielsen M.R."/>
            <person name="Sondergaard T.E."/>
            <person name="Sorensen J.L."/>
            <person name="Fitzpatrick D.A."/>
            <person name="Frisvad J.C."/>
            <person name="Nielsen K.L."/>
        </authorList>
    </citation>
    <scope>NUCLEOTIDE SEQUENCE</scope>
    <source>
        <strain evidence="2">IBT 21472</strain>
    </source>
</reference>